<dbReference type="Pfam" id="PF00128">
    <property type="entry name" value="Alpha-amylase"/>
    <property type="match status" value="1"/>
</dbReference>
<keyword evidence="8" id="KW-0119">Carbohydrate metabolism</keyword>
<evidence type="ECO:0000256" key="10">
    <source>
        <dbReference type="ARBA" id="ARBA00032057"/>
    </source>
</evidence>
<dbReference type="PANTHER" id="PTHR43651">
    <property type="entry name" value="1,4-ALPHA-GLUCAN-BRANCHING ENZYME"/>
    <property type="match status" value="1"/>
</dbReference>
<dbReference type="InterPro" id="IPR022567">
    <property type="entry name" value="DUF3459"/>
</dbReference>
<evidence type="ECO:0000313" key="16">
    <source>
        <dbReference type="EMBL" id="GAA1706550.1"/>
    </source>
</evidence>
<dbReference type="EC" id="3.2.1.141" evidence="4 13"/>
<gene>
    <name evidence="16" type="primary">treZ</name>
    <name evidence="16" type="ORF">GCM10009808_25710</name>
</gene>
<keyword evidence="7 14" id="KW-0378">Hydrolase</keyword>
<proteinExistence type="inferred from homology"/>
<feature type="domain" description="Glycosyl hydrolase family 13 catalytic" evidence="15">
    <location>
        <begin position="97"/>
        <end position="440"/>
    </location>
</feature>
<dbReference type="InterPro" id="IPR044901">
    <property type="entry name" value="Trehalose_TreZ_E-set_sf"/>
</dbReference>
<evidence type="ECO:0000256" key="11">
    <source>
        <dbReference type="ARBA" id="ARBA00033284"/>
    </source>
</evidence>
<evidence type="ECO:0000256" key="9">
    <source>
        <dbReference type="ARBA" id="ARBA00023295"/>
    </source>
</evidence>
<dbReference type="NCBIfam" id="TIGR02402">
    <property type="entry name" value="trehalose_TreZ"/>
    <property type="match status" value="1"/>
</dbReference>
<name>A0ABN2IK02_9MICO</name>
<dbReference type="SMART" id="SM00642">
    <property type="entry name" value="Aamy"/>
    <property type="match status" value="1"/>
</dbReference>
<evidence type="ECO:0000256" key="1">
    <source>
        <dbReference type="ARBA" id="ARBA00004496"/>
    </source>
</evidence>
<evidence type="ECO:0000256" key="14">
    <source>
        <dbReference type="PIRNR" id="PIRNR006337"/>
    </source>
</evidence>
<evidence type="ECO:0000256" key="7">
    <source>
        <dbReference type="ARBA" id="ARBA00022801"/>
    </source>
</evidence>
<evidence type="ECO:0000259" key="15">
    <source>
        <dbReference type="SMART" id="SM00642"/>
    </source>
</evidence>
<dbReference type="Gene3D" id="2.60.40.10">
    <property type="entry name" value="Immunoglobulins"/>
    <property type="match status" value="1"/>
</dbReference>
<comment type="catalytic activity">
    <reaction evidence="12 14">
        <text>hydrolysis of (1-&gt;4)-alpha-D-glucosidic linkage in 4-alpha-D-[(1-&gt;4)-alpha-D-glucanosyl]n trehalose to yield trehalose and (1-&gt;4)-alpha-D-glucan.</text>
        <dbReference type="EC" id="3.2.1.141"/>
    </reaction>
</comment>
<evidence type="ECO:0000256" key="8">
    <source>
        <dbReference type="ARBA" id="ARBA00023277"/>
    </source>
</evidence>
<comment type="caution">
    <text evidence="16">The sequence shown here is derived from an EMBL/GenBank/DDBJ whole genome shotgun (WGS) entry which is preliminary data.</text>
</comment>
<dbReference type="Gene3D" id="3.20.20.80">
    <property type="entry name" value="Glycosidases"/>
    <property type="match status" value="1"/>
</dbReference>
<dbReference type="SUPFAM" id="SSF81296">
    <property type="entry name" value="E set domains"/>
    <property type="match status" value="1"/>
</dbReference>
<accession>A0ABN2IK02</accession>
<dbReference type="InterPro" id="IPR006047">
    <property type="entry name" value="GH13_cat_dom"/>
</dbReference>
<dbReference type="Pfam" id="PF11941">
    <property type="entry name" value="DUF3459"/>
    <property type="match status" value="1"/>
</dbReference>
<dbReference type="InterPro" id="IPR012768">
    <property type="entry name" value="Trehalose_TreZ"/>
</dbReference>
<evidence type="ECO:0000256" key="6">
    <source>
        <dbReference type="ARBA" id="ARBA00022490"/>
    </source>
</evidence>
<evidence type="ECO:0000256" key="2">
    <source>
        <dbReference type="ARBA" id="ARBA00005199"/>
    </source>
</evidence>
<dbReference type="CDD" id="cd11325">
    <property type="entry name" value="AmyAc_GTHase"/>
    <property type="match status" value="1"/>
</dbReference>
<evidence type="ECO:0000256" key="13">
    <source>
        <dbReference type="NCBIfam" id="TIGR02402"/>
    </source>
</evidence>
<evidence type="ECO:0000256" key="3">
    <source>
        <dbReference type="ARBA" id="ARBA00008061"/>
    </source>
</evidence>
<comment type="pathway">
    <text evidence="2 14">Glycan biosynthesis; trehalose biosynthesis.</text>
</comment>
<dbReference type="SUPFAM" id="SSF51445">
    <property type="entry name" value="(Trans)glycosidases"/>
    <property type="match status" value="1"/>
</dbReference>
<protein>
    <recommendedName>
        <fullName evidence="5 13">Malto-oligosyltrehalose trehalohydrolase</fullName>
        <shortName evidence="14">MTHase</shortName>
        <ecNumber evidence="4 13">3.2.1.141</ecNumber>
    </recommendedName>
    <alternativeName>
        <fullName evidence="11 14">4-alpha-D-((1-&gt;4)-alpha-D-glucano)trehalose trehalohydrolase</fullName>
    </alternativeName>
    <alternativeName>
        <fullName evidence="10 14">Maltooligosyl trehalose trehalohydrolase</fullName>
    </alternativeName>
</protein>
<evidence type="ECO:0000256" key="4">
    <source>
        <dbReference type="ARBA" id="ARBA00012268"/>
    </source>
</evidence>
<keyword evidence="17" id="KW-1185">Reference proteome</keyword>
<keyword evidence="6" id="KW-0963">Cytoplasm</keyword>
<dbReference type="InterPro" id="IPR014756">
    <property type="entry name" value="Ig_E-set"/>
</dbReference>
<dbReference type="CDD" id="cd02853">
    <property type="entry name" value="E_set_MTHase_like_N"/>
    <property type="match status" value="1"/>
</dbReference>
<dbReference type="PIRSF" id="PIRSF006337">
    <property type="entry name" value="Trehalose_TreZ"/>
    <property type="match status" value="1"/>
</dbReference>
<keyword evidence="9 14" id="KW-0326">Glycosidase</keyword>
<organism evidence="16 17">
    <name type="scientific">Microbacterium sediminicola</name>
    <dbReference type="NCBI Taxonomy" id="415210"/>
    <lineage>
        <taxon>Bacteria</taxon>
        <taxon>Bacillati</taxon>
        <taxon>Actinomycetota</taxon>
        <taxon>Actinomycetes</taxon>
        <taxon>Micrococcales</taxon>
        <taxon>Microbacteriaceae</taxon>
        <taxon>Microbacterium</taxon>
    </lineage>
</organism>
<reference evidence="16 17" key="1">
    <citation type="journal article" date="2019" name="Int. J. Syst. Evol. Microbiol.">
        <title>The Global Catalogue of Microorganisms (GCM) 10K type strain sequencing project: providing services to taxonomists for standard genome sequencing and annotation.</title>
        <authorList>
            <consortium name="The Broad Institute Genomics Platform"/>
            <consortium name="The Broad Institute Genome Sequencing Center for Infectious Disease"/>
            <person name="Wu L."/>
            <person name="Ma J."/>
        </authorList>
    </citation>
    <scope>NUCLEOTIDE SEQUENCE [LARGE SCALE GENOMIC DNA]</scope>
    <source>
        <strain evidence="16 17">JCM 15577</strain>
    </source>
</reference>
<evidence type="ECO:0000313" key="17">
    <source>
        <dbReference type="Proteomes" id="UP001501690"/>
    </source>
</evidence>
<evidence type="ECO:0000256" key="12">
    <source>
        <dbReference type="ARBA" id="ARBA00034013"/>
    </source>
</evidence>
<dbReference type="RefSeq" id="WP_344073290.1">
    <property type="nucleotide sequence ID" value="NZ_BAAAPL010000002.1"/>
</dbReference>
<comment type="similarity">
    <text evidence="3 14">Belongs to the glycosyl hydrolase 13 family.</text>
</comment>
<dbReference type="Gene3D" id="1.10.10.760">
    <property type="entry name" value="E-set domains of sugar-utilizing enzymes"/>
    <property type="match status" value="1"/>
</dbReference>
<dbReference type="InterPro" id="IPR013783">
    <property type="entry name" value="Ig-like_fold"/>
</dbReference>
<dbReference type="PANTHER" id="PTHR43651:SF11">
    <property type="entry name" value="MALTO-OLIGOSYLTREHALOSE TREHALOHYDROLASE"/>
    <property type="match status" value="1"/>
</dbReference>
<comment type="subcellular location">
    <subcellularLocation>
        <location evidence="1">Cytoplasm</location>
    </subcellularLocation>
</comment>
<sequence>MIDVWGPRASRMRLRRPGKPDVEMTARAGWWQAPVTLAAGDEYGFVLDESEVLRPDPRSRRQPRGVHEASAWFDPTEFAWTDTAWTGRQLAGGLIYELHVGTFTDEGTLDAAAAHVDHLLSLGVTHIELLPVNGFNGAWNWGYDGVLWYTVHEAYGGPTAYQRFVDAAHSAGLAVIQDVVYNHLGPSGNYLPEFGPYLRDAARNTWGLSVNLDAPEVRSYIIENALMWLRDYHVDGLRLDAVHALHDEGSPVHILQELAEAVDALSAQQGRPLSLIAESDLNDPTLILPREAGGYGLTAQWSDDYHHALHVAVSGETVGYYEDFAALGALPKVWTEGFFHDGTYSSFRGRAHGHPIPPAVPAWRLVTFGQDHDQIGNRAAGDRLSQSLSEDHLAVAAVLTLTTPGTPMLFMGEEWAASTPWQFFTSHPEPELGEATAKGRMSEFAQMGWDPALVPDPQDPQTFLRSKLRWEETLASPGAGIDHARILRLYRALARLRCERPELTDPAFAHLDALSGGGDAPGARWFVLRRGELSVLVNLTDGPHTFAVAEGSVVLLTTSPLVDLNPKDAAQRALRHDAIDAATFFTLAPNSAAIVAPVGN</sequence>
<dbReference type="Proteomes" id="UP001501690">
    <property type="component" value="Unassembled WGS sequence"/>
</dbReference>
<evidence type="ECO:0000256" key="5">
    <source>
        <dbReference type="ARBA" id="ARBA00015938"/>
    </source>
</evidence>
<dbReference type="EMBL" id="BAAAPL010000002">
    <property type="protein sequence ID" value="GAA1706550.1"/>
    <property type="molecule type" value="Genomic_DNA"/>
</dbReference>
<dbReference type="InterPro" id="IPR017853">
    <property type="entry name" value="GH"/>
</dbReference>